<reference evidence="5" key="2">
    <citation type="submission" date="2020-02" db="EMBL/GenBank/DDBJ databases">
        <authorList>
            <person name="Matsumoto Y."/>
            <person name="Motooka D."/>
            <person name="Nakamura S."/>
        </authorList>
    </citation>
    <scope>NUCLEOTIDE SEQUENCE</scope>
    <source>
        <strain evidence="5">JCM 13671</strain>
    </source>
</reference>
<evidence type="ECO:0000256" key="2">
    <source>
        <dbReference type="SAM" id="MobiDB-lite"/>
    </source>
</evidence>
<dbReference type="Proteomes" id="UP000466931">
    <property type="component" value="Chromosome"/>
</dbReference>
<dbReference type="AlphaFoldDB" id="A0A7I7XWG7"/>
<evidence type="ECO:0000313" key="5">
    <source>
        <dbReference type="EMBL" id="BBZ33587.1"/>
    </source>
</evidence>
<keyword evidence="6" id="KW-1185">Reference proteome</keyword>
<dbReference type="GO" id="GO:0005615">
    <property type="term" value="C:extracellular space"/>
    <property type="evidence" value="ECO:0007669"/>
    <property type="project" value="InterPro"/>
</dbReference>
<evidence type="ECO:0000313" key="6">
    <source>
        <dbReference type="Proteomes" id="UP000466931"/>
    </source>
</evidence>
<dbReference type="InterPro" id="IPR029050">
    <property type="entry name" value="Immunoprotect_excell_Ig-like"/>
</dbReference>
<dbReference type="SUPFAM" id="SSF81982">
    <property type="entry name" value="Antigen MPT63/MPB63 (immunoprotective extracellular protein)"/>
    <property type="match status" value="1"/>
</dbReference>
<evidence type="ECO:0000256" key="3">
    <source>
        <dbReference type="SAM" id="SignalP"/>
    </source>
</evidence>
<organism evidence="5 6">
    <name type="scientific">Mycolicibacterium confluentis</name>
    <dbReference type="NCBI Taxonomy" id="28047"/>
    <lineage>
        <taxon>Bacteria</taxon>
        <taxon>Bacillati</taxon>
        <taxon>Actinomycetota</taxon>
        <taxon>Actinomycetes</taxon>
        <taxon>Mycobacteriales</taxon>
        <taxon>Mycobacteriaceae</taxon>
        <taxon>Mycolicibacterium</taxon>
    </lineage>
</organism>
<accession>A0A7I7XWG7</accession>
<feature type="signal peptide" evidence="3">
    <location>
        <begin position="1"/>
        <end position="28"/>
    </location>
</feature>
<dbReference type="InterPro" id="IPR015250">
    <property type="entry name" value="MPT63-like"/>
</dbReference>
<sequence length="288" mass="28462">MKTRWLVTTAASAALFAAGLLGGPLANAETTEIGSQGRLDDGGVVQGWTIADLKQSTDAVPYAAQGTLWEATATNEAIEGTVLPIISNLNARSESGDSYRVLFQIASPQGISPHALAQGEKSTGKLYFDVTGAAPDTVVYNDGTEDLLVWVKPAPEPAARSASPAATADAPAAPAASEPASEPAEVAPAPEAEPASTPATGRQGTPLPEDATAVEDATTPESAPAETAPVEGAPVEATPAPAAPAEATPAPAAPVQGTPHGPSAAATPAPGTPHGPAQGSQGTPLPAS</sequence>
<reference evidence="5" key="1">
    <citation type="journal article" date="2019" name="Emerg. Microbes Infect.">
        <title>Comprehensive subspecies identification of 175 nontuberculous mycobacteria species based on 7547 genomic profiles.</title>
        <authorList>
            <person name="Matsumoto Y."/>
            <person name="Kinjo T."/>
            <person name="Motooka D."/>
            <person name="Nabeya D."/>
            <person name="Jung N."/>
            <person name="Uechi K."/>
            <person name="Horii T."/>
            <person name="Iida T."/>
            <person name="Fujita J."/>
            <person name="Nakamura S."/>
        </authorList>
    </citation>
    <scope>NUCLEOTIDE SEQUENCE [LARGE SCALE GENOMIC DNA]</scope>
    <source>
        <strain evidence="5">JCM 13671</strain>
    </source>
</reference>
<feature type="compositionally biased region" description="Low complexity" evidence="2">
    <location>
        <begin position="215"/>
        <end position="279"/>
    </location>
</feature>
<feature type="region of interest" description="Disordered" evidence="2">
    <location>
        <begin position="158"/>
        <end position="288"/>
    </location>
</feature>
<proteinExistence type="predicted"/>
<feature type="domain" description="MPT63-like" evidence="4">
    <location>
        <begin position="30"/>
        <end position="150"/>
    </location>
</feature>
<gene>
    <name evidence="5" type="ORF">MCNF_21920</name>
</gene>
<dbReference type="Gene3D" id="2.60.40.1240">
    <property type="match status" value="1"/>
</dbReference>
<evidence type="ECO:0000256" key="1">
    <source>
        <dbReference type="ARBA" id="ARBA00022729"/>
    </source>
</evidence>
<protein>
    <recommendedName>
        <fullName evidence="4">MPT63-like domain-containing protein</fullName>
    </recommendedName>
</protein>
<dbReference type="Pfam" id="PF09167">
    <property type="entry name" value="DUF1942"/>
    <property type="match status" value="1"/>
</dbReference>
<dbReference type="EMBL" id="AP022612">
    <property type="protein sequence ID" value="BBZ33587.1"/>
    <property type="molecule type" value="Genomic_DNA"/>
</dbReference>
<dbReference type="OrthoDB" id="4762478at2"/>
<name>A0A7I7XWG7_9MYCO</name>
<feature type="compositionally biased region" description="Low complexity" evidence="2">
    <location>
        <begin position="158"/>
        <end position="200"/>
    </location>
</feature>
<keyword evidence="1 3" id="KW-0732">Signal</keyword>
<evidence type="ECO:0000259" key="4">
    <source>
        <dbReference type="Pfam" id="PF09167"/>
    </source>
</evidence>
<feature type="chain" id="PRO_5029666225" description="MPT63-like domain-containing protein" evidence="3">
    <location>
        <begin position="29"/>
        <end position="288"/>
    </location>
</feature>
<dbReference type="RefSeq" id="WP_085150959.1">
    <property type="nucleotide sequence ID" value="NZ_AP022612.1"/>
</dbReference>